<reference evidence="2" key="1">
    <citation type="submission" date="2016-08" db="EMBL/GenBank/DDBJ databases">
        <authorList>
            <person name="Seilhamer J.J."/>
        </authorList>
    </citation>
    <scope>NUCLEOTIDE SEQUENCE</scope>
    <source>
        <strain evidence="2">86</strain>
    </source>
</reference>
<evidence type="ECO:0000256" key="1">
    <source>
        <dbReference type="SAM" id="MobiDB-lite"/>
    </source>
</evidence>
<dbReference type="AlphaFoldDB" id="A0A212LPU6"/>
<proteinExistence type="predicted"/>
<protein>
    <submittedName>
        <fullName evidence="2">Uncharacterized protein</fullName>
    </submittedName>
</protein>
<evidence type="ECO:0000313" key="2">
    <source>
        <dbReference type="EMBL" id="SCM79562.1"/>
    </source>
</evidence>
<feature type="region of interest" description="Disordered" evidence="1">
    <location>
        <begin position="1"/>
        <end position="20"/>
    </location>
</feature>
<accession>A0A212LPU6</accession>
<organism evidence="2">
    <name type="scientific">uncultured Pleomorphomonas sp</name>
    <dbReference type="NCBI Taxonomy" id="442121"/>
    <lineage>
        <taxon>Bacteria</taxon>
        <taxon>Pseudomonadati</taxon>
        <taxon>Pseudomonadota</taxon>
        <taxon>Alphaproteobacteria</taxon>
        <taxon>Hyphomicrobiales</taxon>
        <taxon>Pleomorphomonadaceae</taxon>
        <taxon>Pleomorphomonas</taxon>
        <taxon>environmental samples</taxon>
    </lineage>
</organism>
<sequence length="58" mass="6040">MARPRLPATDAGRPRHTRRAARMTAIAPPIAAGGALPPPISAARPFRPEVPAFAGMTV</sequence>
<dbReference type="EMBL" id="FMJD01000013">
    <property type="protein sequence ID" value="SCM79562.1"/>
    <property type="molecule type" value="Genomic_DNA"/>
</dbReference>
<gene>
    <name evidence="2" type="ORF">KL86PLE_90506</name>
</gene>
<name>A0A212LPU6_9HYPH</name>